<evidence type="ECO:0008006" key="4">
    <source>
        <dbReference type="Google" id="ProtNLM"/>
    </source>
</evidence>
<dbReference type="AlphaFoldDB" id="W7DGX7"/>
<dbReference type="EMBL" id="AODM01000014">
    <property type="protein sequence ID" value="EUJ60389.1"/>
    <property type="molecule type" value="Genomic_DNA"/>
</dbReference>
<proteinExistence type="predicted"/>
<organism evidence="2 3">
    <name type="scientific">Listeria fleischmannii FSL S10-1203</name>
    <dbReference type="NCBI Taxonomy" id="1265822"/>
    <lineage>
        <taxon>Bacteria</taxon>
        <taxon>Bacillati</taxon>
        <taxon>Bacillota</taxon>
        <taxon>Bacilli</taxon>
        <taxon>Bacillales</taxon>
        <taxon>Listeriaceae</taxon>
        <taxon>Listeria</taxon>
    </lineage>
</organism>
<comment type="caution">
    <text evidence="2">The sequence shown here is derived from an EMBL/GenBank/DDBJ whole genome shotgun (WGS) entry which is preliminary data.</text>
</comment>
<sequence length="62" mass="7085">MVNIAISFFAGLYGGHLADIFGRRRLMLIGECIIMFSYLGLVLVNSPFFYLTSSDFYLFISY</sequence>
<evidence type="ECO:0000313" key="3">
    <source>
        <dbReference type="Proteomes" id="UP000019241"/>
    </source>
</evidence>
<reference evidence="2 3" key="1">
    <citation type="submission" date="2012-12" db="EMBL/GenBank/DDBJ databases">
        <title>Novel taxa of Listeriaceae from agricultural environments in the United States.</title>
        <authorList>
            <person name="den Bakker H.C."/>
            <person name="Allred A."/>
            <person name="Warchocki S."/>
            <person name="Wright E.M."/>
            <person name="Burrell A."/>
            <person name="Nightingale K.K."/>
            <person name="Kephart D."/>
            <person name="Wiedmann M."/>
        </authorList>
    </citation>
    <scope>NUCLEOTIDE SEQUENCE [LARGE SCALE GENOMIC DNA]</scope>
    <source>
        <strain evidence="2 3">FSL S10-1203</strain>
    </source>
</reference>
<dbReference type="Gene3D" id="1.20.1250.20">
    <property type="entry name" value="MFS general substrate transporter like domains"/>
    <property type="match status" value="1"/>
</dbReference>
<gene>
    <name evidence="2" type="ORF">MCOL2_05368</name>
</gene>
<evidence type="ECO:0000256" key="1">
    <source>
        <dbReference type="SAM" id="Phobius"/>
    </source>
</evidence>
<keyword evidence="1" id="KW-0472">Membrane</keyword>
<protein>
    <recommendedName>
        <fullName evidence="4">Major facilitator superfamily (MFS) profile domain-containing protein</fullName>
    </recommendedName>
</protein>
<accession>W7DGX7</accession>
<feature type="transmembrane region" description="Helical" evidence="1">
    <location>
        <begin position="27"/>
        <end position="51"/>
    </location>
</feature>
<dbReference type="InterPro" id="IPR036259">
    <property type="entry name" value="MFS_trans_sf"/>
</dbReference>
<dbReference type="Proteomes" id="UP000019241">
    <property type="component" value="Unassembled WGS sequence"/>
</dbReference>
<dbReference type="PATRIC" id="fig|1265822.4.peg.1093"/>
<dbReference type="SUPFAM" id="SSF103473">
    <property type="entry name" value="MFS general substrate transporter"/>
    <property type="match status" value="1"/>
</dbReference>
<name>W7DGX7_9LIST</name>
<keyword evidence="1" id="KW-0812">Transmembrane</keyword>
<keyword evidence="1" id="KW-1133">Transmembrane helix</keyword>
<evidence type="ECO:0000313" key="2">
    <source>
        <dbReference type="EMBL" id="EUJ60389.1"/>
    </source>
</evidence>